<evidence type="ECO:0000256" key="4">
    <source>
        <dbReference type="ARBA" id="ARBA00023012"/>
    </source>
</evidence>
<dbReference type="PROSITE" id="PS50110">
    <property type="entry name" value="RESPONSE_REGULATORY"/>
    <property type="match status" value="1"/>
</dbReference>
<dbReference type="SUPFAM" id="SSF46689">
    <property type="entry name" value="Homeodomain-like"/>
    <property type="match status" value="1"/>
</dbReference>
<dbReference type="InterPro" id="IPR018060">
    <property type="entry name" value="HTH_AraC"/>
</dbReference>
<evidence type="ECO:0000256" key="6">
    <source>
        <dbReference type="ARBA" id="ARBA00023125"/>
    </source>
</evidence>
<comment type="subcellular location">
    <subcellularLocation>
        <location evidence="1">Cytoplasm</location>
    </subcellularLocation>
</comment>
<dbReference type="Pfam" id="PF12833">
    <property type="entry name" value="HTH_18"/>
    <property type="match status" value="1"/>
</dbReference>
<feature type="modified residue" description="4-aspartylphosphate" evidence="8">
    <location>
        <position position="54"/>
    </location>
</feature>
<evidence type="ECO:0000256" key="5">
    <source>
        <dbReference type="ARBA" id="ARBA00023015"/>
    </source>
</evidence>
<dbReference type="PROSITE" id="PS01124">
    <property type="entry name" value="HTH_ARAC_FAMILY_2"/>
    <property type="match status" value="1"/>
</dbReference>
<comment type="caution">
    <text evidence="11">The sequence shown here is derived from an EMBL/GenBank/DDBJ whole genome shotgun (WGS) entry which is preliminary data.</text>
</comment>
<dbReference type="SMART" id="SM00342">
    <property type="entry name" value="HTH_ARAC"/>
    <property type="match status" value="1"/>
</dbReference>
<dbReference type="EMBL" id="JBHSMJ010000024">
    <property type="protein sequence ID" value="MFC5450081.1"/>
    <property type="molecule type" value="Genomic_DNA"/>
</dbReference>
<evidence type="ECO:0000256" key="2">
    <source>
        <dbReference type="ARBA" id="ARBA00022490"/>
    </source>
</evidence>
<organism evidence="11 12">
    <name type="scientific">Paenibacillus aestuarii</name>
    <dbReference type="NCBI Taxonomy" id="516965"/>
    <lineage>
        <taxon>Bacteria</taxon>
        <taxon>Bacillati</taxon>
        <taxon>Bacillota</taxon>
        <taxon>Bacilli</taxon>
        <taxon>Bacillales</taxon>
        <taxon>Paenibacillaceae</taxon>
        <taxon>Paenibacillus</taxon>
    </lineage>
</organism>
<keyword evidence="12" id="KW-1185">Reference proteome</keyword>
<dbReference type="CDD" id="cd17536">
    <property type="entry name" value="REC_YesN-like"/>
    <property type="match status" value="1"/>
</dbReference>
<dbReference type="SUPFAM" id="SSF52172">
    <property type="entry name" value="CheY-like"/>
    <property type="match status" value="1"/>
</dbReference>
<name>A0ABW0KBD2_9BACL</name>
<dbReference type="Proteomes" id="UP001596044">
    <property type="component" value="Unassembled WGS sequence"/>
</dbReference>
<evidence type="ECO:0000256" key="7">
    <source>
        <dbReference type="ARBA" id="ARBA00023163"/>
    </source>
</evidence>
<reference evidence="12" key="1">
    <citation type="journal article" date="2019" name="Int. J. Syst. Evol. Microbiol.">
        <title>The Global Catalogue of Microorganisms (GCM) 10K type strain sequencing project: providing services to taxonomists for standard genome sequencing and annotation.</title>
        <authorList>
            <consortium name="The Broad Institute Genomics Platform"/>
            <consortium name="The Broad Institute Genome Sequencing Center for Infectious Disease"/>
            <person name="Wu L."/>
            <person name="Ma J."/>
        </authorList>
    </citation>
    <scope>NUCLEOTIDE SEQUENCE [LARGE SCALE GENOMIC DNA]</scope>
    <source>
        <strain evidence="12">KACC 11904</strain>
    </source>
</reference>
<dbReference type="RefSeq" id="WP_270880681.1">
    <property type="nucleotide sequence ID" value="NZ_JAQFVF010000035.1"/>
</dbReference>
<keyword evidence="3 8" id="KW-0597">Phosphoprotein</keyword>
<dbReference type="Pfam" id="PF00072">
    <property type="entry name" value="Response_reg"/>
    <property type="match status" value="1"/>
</dbReference>
<feature type="domain" description="HTH araC/xylS-type" evidence="9">
    <location>
        <begin position="400"/>
        <end position="499"/>
    </location>
</feature>
<evidence type="ECO:0000313" key="11">
    <source>
        <dbReference type="EMBL" id="MFC5450081.1"/>
    </source>
</evidence>
<keyword evidence="5" id="KW-0805">Transcription regulation</keyword>
<feature type="domain" description="Response regulatory" evidence="10">
    <location>
        <begin position="2"/>
        <end position="119"/>
    </location>
</feature>
<dbReference type="InterPro" id="IPR001789">
    <property type="entry name" value="Sig_transdc_resp-reg_receiver"/>
</dbReference>
<evidence type="ECO:0000259" key="9">
    <source>
        <dbReference type="PROSITE" id="PS01124"/>
    </source>
</evidence>
<evidence type="ECO:0000313" key="12">
    <source>
        <dbReference type="Proteomes" id="UP001596044"/>
    </source>
</evidence>
<keyword evidence="6" id="KW-0238">DNA-binding</keyword>
<keyword evidence="2" id="KW-0963">Cytoplasm</keyword>
<evidence type="ECO:0000259" key="10">
    <source>
        <dbReference type="PROSITE" id="PS50110"/>
    </source>
</evidence>
<dbReference type="InterPro" id="IPR011006">
    <property type="entry name" value="CheY-like_superfamily"/>
</dbReference>
<accession>A0ABW0KBD2</accession>
<dbReference type="InterPro" id="IPR009057">
    <property type="entry name" value="Homeodomain-like_sf"/>
</dbReference>
<evidence type="ECO:0000256" key="8">
    <source>
        <dbReference type="PROSITE-ProRule" id="PRU00169"/>
    </source>
</evidence>
<dbReference type="InterPro" id="IPR051552">
    <property type="entry name" value="HptR"/>
</dbReference>
<protein>
    <submittedName>
        <fullName evidence="11">Response regulator</fullName>
    </submittedName>
</protein>
<dbReference type="Gene3D" id="3.40.50.2300">
    <property type="match status" value="1"/>
</dbReference>
<dbReference type="PANTHER" id="PTHR42713:SF3">
    <property type="entry name" value="TRANSCRIPTIONAL REGULATORY PROTEIN HPTR"/>
    <property type="match status" value="1"/>
</dbReference>
<sequence length="503" mass="57262">MNVLIADDESLVRSSLRSMLSELELPIQVVGEAKNGEELVELAEKLAPDLVFVDIRMPKLNGLDAIQLVKDRCPSTQWVVLTGFAEFDYARNALKLGAKEYLLKPATPEDLHSCIRRAYETYVEDLAAANRHFEQDILLLTTGAKSVADMDTSAYYRSFQCRATVFYLDSFLNESKKMELRARFVHVLHQCSASKLTHRGVRFAITTLHNGNLALFMAWDASSSLNSSAALRKEFHQCVEHEAALFNNSSCLLTAYQTEASSDLGQISEQLRVIEACSPSRSVQAGRFLPYPEVVRMNKQTELQALGQHLETLCRLFTEKDYVHYSKEHAFLKKAFTDKLLHDAKVVQAVCNFLQCAIDFEISFSLRDDTEKWFAALLSHGEKMLSERSPDEKLQGDWIQLVIQYVNHNYMNDIGIGQIAGEFNVTPNYLSSLFHKKQGVTFVKFLTETRMLKAKELLLKHPAMKVQEAAEKVGYHSTRHFTKLFSEYFGFYPSELRERALHI</sequence>
<dbReference type="SMART" id="SM00448">
    <property type="entry name" value="REC"/>
    <property type="match status" value="1"/>
</dbReference>
<evidence type="ECO:0000256" key="1">
    <source>
        <dbReference type="ARBA" id="ARBA00004496"/>
    </source>
</evidence>
<gene>
    <name evidence="11" type="ORF">ACFPOG_17665</name>
</gene>
<keyword evidence="4" id="KW-0902">Two-component regulatory system</keyword>
<dbReference type="PANTHER" id="PTHR42713">
    <property type="entry name" value="HISTIDINE KINASE-RELATED"/>
    <property type="match status" value="1"/>
</dbReference>
<evidence type="ECO:0000256" key="3">
    <source>
        <dbReference type="ARBA" id="ARBA00022553"/>
    </source>
</evidence>
<dbReference type="Gene3D" id="1.10.10.60">
    <property type="entry name" value="Homeodomain-like"/>
    <property type="match status" value="2"/>
</dbReference>
<proteinExistence type="predicted"/>
<keyword evidence="7" id="KW-0804">Transcription</keyword>